<dbReference type="NCBIfam" id="TIGR02427">
    <property type="entry name" value="protocat_pcaD"/>
    <property type="match status" value="1"/>
</dbReference>
<dbReference type="InterPro" id="IPR026968">
    <property type="entry name" value="PcaD/CatD"/>
</dbReference>
<keyword evidence="3" id="KW-1185">Reference proteome</keyword>
<feature type="domain" description="AB hydrolase-1" evidence="1">
    <location>
        <begin position="23"/>
        <end position="245"/>
    </location>
</feature>
<dbReference type="GO" id="GO:0047570">
    <property type="term" value="F:3-oxoadipate enol-lactonase activity"/>
    <property type="evidence" value="ECO:0007669"/>
    <property type="project" value="InterPro"/>
</dbReference>
<dbReference type="Proteomes" id="UP000197153">
    <property type="component" value="Chromosome 3"/>
</dbReference>
<organism evidence="2 3">
    <name type="scientific">Nitrospirillum viridazoti CBAmc</name>
    <dbReference type="NCBI Taxonomy" id="1441467"/>
    <lineage>
        <taxon>Bacteria</taxon>
        <taxon>Pseudomonadati</taxon>
        <taxon>Pseudomonadota</taxon>
        <taxon>Alphaproteobacteria</taxon>
        <taxon>Rhodospirillales</taxon>
        <taxon>Azospirillaceae</taxon>
        <taxon>Nitrospirillum</taxon>
        <taxon>Nitrospirillum viridazoti</taxon>
    </lineage>
</organism>
<proteinExistence type="predicted"/>
<dbReference type="EMBL" id="CP022112">
    <property type="protein sequence ID" value="ASG23900.1"/>
    <property type="molecule type" value="Genomic_DNA"/>
</dbReference>
<name>A0A248JZC4_9PROT</name>
<dbReference type="PANTHER" id="PTHR43433:SF5">
    <property type="entry name" value="AB HYDROLASE-1 DOMAIN-CONTAINING PROTEIN"/>
    <property type="match status" value="1"/>
</dbReference>
<dbReference type="GO" id="GO:0046503">
    <property type="term" value="P:glycerolipid catabolic process"/>
    <property type="evidence" value="ECO:0007669"/>
    <property type="project" value="TreeGrafter"/>
</dbReference>
<reference evidence="2 3" key="1">
    <citation type="submission" date="2017-06" db="EMBL/GenBank/DDBJ databases">
        <title>Complete genome sequence of Nitrospirillum amazonense strain CBAmC, an endophytic nitrogen-fixing and plant growth-promoting bacterium, isolated from sugarcane.</title>
        <authorList>
            <person name="Schwab S."/>
            <person name="dos Santos Teixeira K.R."/>
            <person name="Simoes Araujo J.L."/>
            <person name="Soares Vidal M."/>
            <person name="Borges de Freitas H.R."/>
            <person name="Rivello Crivelaro A.L."/>
            <person name="Bueno de Camargo Nunes A."/>
            <person name="dos Santos C.M."/>
            <person name="Palmeira da Silva Rosa D."/>
            <person name="da Silva Padilha D."/>
            <person name="da Silva E."/>
            <person name="Araujo Terra L."/>
            <person name="Soares Mendes V."/>
            <person name="Farinelli L."/>
            <person name="Magalhaes Cruz L."/>
            <person name="Baldani J.I."/>
        </authorList>
    </citation>
    <scope>NUCLEOTIDE SEQUENCE [LARGE SCALE GENOMIC DNA]</scope>
    <source>
        <strain evidence="2 3">CBAmC</strain>
    </source>
</reference>
<dbReference type="Gene3D" id="3.40.50.1820">
    <property type="entry name" value="alpha/beta hydrolase"/>
    <property type="match status" value="1"/>
</dbReference>
<evidence type="ECO:0000313" key="2">
    <source>
        <dbReference type="EMBL" id="ASG23900.1"/>
    </source>
</evidence>
<dbReference type="RefSeq" id="WP_088874364.1">
    <property type="nucleotide sequence ID" value="NZ_CP022112.1"/>
</dbReference>
<dbReference type="SUPFAM" id="SSF53474">
    <property type="entry name" value="alpha/beta-Hydrolases"/>
    <property type="match status" value="1"/>
</dbReference>
<dbReference type="PRINTS" id="PR00111">
    <property type="entry name" value="ABHYDROLASE"/>
</dbReference>
<dbReference type="GO" id="GO:0042952">
    <property type="term" value="P:beta-ketoadipate pathway"/>
    <property type="evidence" value="ECO:0007669"/>
    <property type="project" value="InterPro"/>
</dbReference>
<dbReference type="InterPro" id="IPR029058">
    <property type="entry name" value="AB_hydrolase_fold"/>
</dbReference>
<dbReference type="PANTHER" id="PTHR43433">
    <property type="entry name" value="HYDROLASE, ALPHA/BETA FOLD FAMILY PROTEIN"/>
    <property type="match status" value="1"/>
</dbReference>
<dbReference type="GO" id="GO:0004806">
    <property type="term" value="F:triacylglycerol lipase activity"/>
    <property type="evidence" value="ECO:0007669"/>
    <property type="project" value="TreeGrafter"/>
</dbReference>
<evidence type="ECO:0000259" key="1">
    <source>
        <dbReference type="Pfam" id="PF00561"/>
    </source>
</evidence>
<dbReference type="AlphaFoldDB" id="A0A248JZC4"/>
<dbReference type="Pfam" id="PF00561">
    <property type="entry name" value="Abhydrolase_1"/>
    <property type="match status" value="1"/>
</dbReference>
<dbReference type="KEGG" id="nao:Y958_23375"/>
<evidence type="ECO:0000313" key="3">
    <source>
        <dbReference type="Proteomes" id="UP000197153"/>
    </source>
</evidence>
<accession>A0A248JZC4</accession>
<gene>
    <name evidence="2" type="primary">pcaD</name>
    <name evidence="2" type="ORF">Y958_23375</name>
</gene>
<dbReference type="InterPro" id="IPR000073">
    <property type="entry name" value="AB_hydrolase_1"/>
</dbReference>
<protein>
    <submittedName>
        <fullName evidence="2">3-oxoadipate enol-lactonase</fullName>
    </submittedName>
</protein>
<dbReference type="InterPro" id="IPR050471">
    <property type="entry name" value="AB_hydrolase"/>
</dbReference>
<sequence length="259" mass="27778">MPLITLDDGCNLSYRIDGPADAPPLVLSNSLGTAMAMWEPQMAALAQHYRVIRYDSRGHGASDAPAGPYTMERLGQDVLGLLDELDIYRFRFCGLSKGGMVGQWLGINAGQRLDCLVLANTAAYMGPAESWQGRMDLVAAQGMAAVTEAVIQRWFTPGFVAAQPDAVDRVRRLLLATKPQGYVGCCAAIRDMDQRPQLPAIAVPTLVIGGTQDPATPPEKAQELHANIKGSRLTLLDAAHLSNVEQADAFTAALTDFLA</sequence>